<name>A0ABN6N1K1_9BACT</name>
<feature type="region of interest" description="Disordered" evidence="1">
    <location>
        <begin position="60"/>
        <end position="148"/>
    </location>
</feature>
<feature type="region of interest" description="Disordered" evidence="1">
    <location>
        <begin position="15"/>
        <end position="44"/>
    </location>
</feature>
<dbReference type="Gene3D" id="2.40.50.180">
    <property type="entry name" value="CheA-289, Domain 4"/>
    <property type="match status" value="1"/>
</dbReference>
<dbReference type="InterPro" id="IPR002545">
    <property type="entry name" value="CheW-lke_dom"/>
</dbReference>
<dbReference type="PANTHER" id="PTHR22617">
    <property type="entry name" value="CHEMOTAXIS SENSOR HISTIDINE KINASE-RELATED"/>
    <property type="match status" value="1"/>
</dbReference>
<dbReference type="InterPro" id="IPR039315">
    <property type="entry name" value="CheW"/>
</dbReference>
<accession>A0ABN6N1K1</accession>
<keyword evidence="4" id="KW-1185">Reference proteome</keyword>
<feature type="compositionally biased region" description="Low complexity" evidence="1">
    <location>
        <begin position="16"/>
        <end position="30"/>
    </location>
</feature>
<evidence type="ECO:0000313" key="4">
    <source>
        <dbReference type="Proteomes" id="UP001162891"/>
    </source>
</evidence>
<dbReference type="InterPro" id="IPR036061">
    <property type="entry name" value="CheW-like_dom_sf"/>
</dbReference>
<dbReference type="SUPFAM" id="SSF50341">
    <property type="entry name" value="CheW-like"/>
    <property type="match status" value="1"/>
</dbReference>
<evidence type="ECO:0000259" key="2">
    <source>
        <dbReference type="PROSITE" id="PS50851"/>
    </source>
</evidence>
<proteinExistence type="predicted"/>
<dbReference type="PROSITE" id="PS50851">
    <property type="entry name" value="CHEW"/>
    <property type="match status" value="1"/>
</dbReference>
<reference evidence="4" key="1">
    <citation type="journal article" date="2022" name="Int. J. Syst. Evol. Microbiol.">
        <title>Anaeromyxobacter oryzae sp. nov., Anaeromyxobacter diazotrophicus sp. nov. and Anaeromyxobacter paludicola sp. nov., isolated from paddy soils.</title>
        <authorList>
            <person name="Itoh H."/>
            <person name="Xu Z."/>
            <person name="Mise K."/>
            <person name="Masuda Y."/>
            <person name="Ushijima N."/>
            <person name="Hayakawa C."/>
            <person name="Shiratori Y."/>
            <person name="Senoo K."/>
        </authorList>
    </citation>
    <scope>NUCLEOTIDE SEQUENCE [LARGE SCALE GENOMIC DNA]</scope>
    <source>
        <strain evidence="4">Red232</strain>
    </source>
</reference>
<dbReference type="RefSeq" id="WP_248355083.1">
    <property type="nucleotide sequence ID" value="NZ_AP025591.1"/>
</dbReference>
<sequence length="308" mass="31442">MDFLEIRKKAKERAAARAAAAGAPSVASPGAAPPPPDAGRGAADDALVALLQALPAANDGRFTTWRPGDGAPPVPLDPGALAAAPSPGVAPTPETLAPAARADAPDAQAEGDHRSRVTPRAASPLDDFFYRPDEEAPELPDLGGGGAPAPDDAPVALEEYLTFLLGDEEYAVAIGEVREVLRSPPITEVPRAPADILGVVTVRGEVIPVLDPRRRLRLPPVALAEGAGRIVLVDAGQGPCGLLVDRVASVVRLRPGSIEPCPQGIAGASSDCLAGIGRERDRLFTVLDLGALLRRAAAPARASLPGGP</sequence>
<dbReference type="Proteomes" id="UP001162891">
    <property type="component" value="Chromosome"/>
</dbReference>
<evidence type="ECO:0000313" key="3">
    <source>
        <dbReference type="EMBL" id="BDG05887.1"/>
    </source>
</evidence>
<dbReference type="PANTHER" id="PTHR22617:SF23">
    <property type="entry name" value="CHEMOTAXIS PROTEIN CHEW"/>
    <property type="match status" value="1"/>
</dbReference>
<dbReference type="Pfam" id="PF01584">
    <property type="entry name" value="CheW"/>
    <property type="match status" value="1"/>
</dbReference>
<protein>
    <recommendedName>
        <fullName evidence="2">CheW-like domain-containing protein</fullName>
    </recommendedName>
</protein>
<feature type="compositionally biased region" description="Low complexity" evidence="1">
    <location>
        <begin position="97"/>
        <end position="108"/>
    </location>
</feature>
<gene>
    <name evidence="3" type="ORF">AMOR_48830</name>
</gene>
<dbReference type="Gene3D" id="2.30.30.40">
    <property type="entry name" value="SH3 Domains"/>
    <property type="match status" value="1"/>
</dbReference>
<evidence type="ECO:0000256" key="1">
    <source>
        <dbReference type="SAM" id="MobiDB-lite"/>
    </source>
</evidence>
<dbReference type="SMART" id="SM00260">
    <property type="entry name" value="CheW"/>
    <property type="match status" value="1"/>
</dbReference>
<dbReference type="EMBL" id="AP025591">
    <property type="protein sequence ID" value="BDG05887.1"/>
    <property type="molecule type" value="Genomic_DNA"/>
</dbReference>
<feature type="domain" description="CheW-like" evidence="2">
    <location>
        <begin position="157"/>
        <end position="298"/>
    </location>
</feature>
<organism evidence="3 4">
    <name type="scientific">Anaeromyxobacter oryzae</name>
    <dbReference type="NCBI Taxonomy" id="2918170"/>
    <lineage>
        <taxon>Bacteria</taxon>
        <taxon>Pseudomonadati</taxon>
        <taxon>Myxococcota</taxon>
        <taxon>Myxococcia</taxon>
        <taxon>Myxococcales</taxon>
        <taxon>Cystobacterineae</taxon>
        <taxon>Anaeromyxobacteraceae</taxon>
        <taxon>Anaeromyxobacter</taxon>
    </lineage>
</organism>